<dbReference type="Proteomes" id="UP000253410">
    <property type="component" value="Unassembled WGS sequence"/>
</dbReference>
<dbReference type="Pfam" id="PF04542">
    <property type="entry name" value="Sigma70_r2"/>
    <property type="match status" value="1"/>
</dbReference>
<sequence length="183" mass="21231">MQQPRTMSVSPPKAHFEKIFEENNAKVYRFAFKLTGDANRAQEITQLCFVRLWENMHQLKEGQDVFPLLFVYVKNLVIDETRKLYREKKALSLVADNQASQTASSGEKILLQKELATQLQKVVENMPEQRRNVYILSRSEGYSHKEIGQQLSISPATVKNHLTAALQYIRKELLHHFNIDTTQ</sequence>
<evidence type="ECO:0000256" key="3">
    <source>
        <dbReference type="ARBA" id="ARBA00023082"/>
    </source>
</evidence>
<dbReference type="Pfam" id="PF08281">
    <property type="entry name" value="Sigma70_r4_2"/>
    <property type="match status" value="1"/>
</dbReference>
<dbReference type="PANTHER" id="PTHR43133:SF46">
    <property type="entry name" value="RNA POLYMERASE SIGMA-70 FACTOR ECF SUBFAMILY"/>
    <property type="match status" value="1"/>
</dbReference>
<dbReference type="InterPro" id="IPR039425">
    <property type="entry name" value="RNA_pol_sigma-70-like"/>
</dbReference>
<dbReference type="InterPro" id="IPR014327">
    <property type="entry name" value="RNA_pol_sigma70_bacteroid"/>
</dbReference>
<dbReference type="NCBIfam" id="TIGR02937">
    <property type="entry name" value="sigma70-ECF"/>
    <property type="match status" value="1"/>
</dbReference>
<comment type="similarity">
    <text evidence="1">Belongs to the sigma-70 factor family. ECF subfamily.</text>
</comment>
<accession>A0A365Y3C5</accession>
<gene>
    <name evidence="7" type="ORF">DF182_11125</name>
</gene>
<feature type="domain" description="RNA polymerase sigma-70 region 2" evidence="5">
    <location>
        <begin position="20"/>
        <end position="85"/>
    </location>
</feature>
<comment type="caution">
    <text evidence="7">The sequence shown here is derived from an EMBL/GenBank/DDBJ whole genome shotgun (WGS) entry which is preliminary data.</text>
</comment>
<feature type="domain" description="RNA polymerase sigma factor 70 region 4 type 2" evidence="6">
    <location>
        <begin position="118"/>
        <end position="167"/>
    </location>
</feature>
<keyword evidence="3" id="KW-0731">Sigma factor</keyword>
<dbReference type="GO" id="GO:0006352">
    <property type="term" value="P:DNA-templated transcription initiation"/>
    <property type="evidence" value="ECO:0007669"/>
    <property type="project" value="InterPro"/>
</dbReference>
<evidence type="ECO:0000256" key="2">
    <source>
        <dbReference type="ARBA" id="ARBA00023015"/>
    </source>
</evidence>
<dbReference type="InterPro" id="IPR013324">
    <property type="entry name" value="RNA_pol_sigma_r3/r4-like"/>
</dbReference>
<dbReference type="PANTHER" id="PTHR43133">
    <property type="entry name" value="RNA POLYMERASE ECF-TYPE SIGMA FACTO"/>
    <property type="match status" value="1"/>
</dbReference>
<dbReference type="RefSeq" id="WP_113615688.1">
    <property type="nucleotide sequence ID" value="NZ_QFFJ01000001.1"/>
</dbReference>
<dbReference type="Gene3D" id="1.10.1740.10">
    <property type="match status" value="1"/>
</dbReference>
<evidence type="ECO:0000256" key="4">
    <source>
        <dbReference type="ARBA" id="ARBA00023163"/>
    </source>
</evidence>
<dbReference type="SUPFAM" id="SSF88659">
    <property type="entry name" value="Sigma3 and sigma4 domains of RNA polymerase sigma factors"/>
    <property type="match status" value="1"/>
</dbReference>
<dbReference type="NCBIfam" id="TIGR02985">
    <property type="entry name" value="Sig70_bacteroi1"/>
    <property type="match status" value="1"/>
</dbReference>
<dbReference type="EMBL" id="QFFJ01000001">
    <property type="protein sequence ID" value="RBL93093.1"/>
    <property type="molecule type" value="Genomic_DNA"/>
</dbReference>
<dbReference type="GO" id="GO:0016987">
    <property type="term" value="F:sigma factor activity"/>
    <property type="evidence" value="ECO:0007669"/>
    <property type="project" value="UniProtKB-KW"/>
</dbReference>
<dbReference type="InterPro" id="IPR014284">
    <property type="entry name" value="RNA_pol_sigma-70_dom"/>
</dbReference>
<dbReference type="GO" id="GO:0003677">
    <property type="term" value="F:DNA binding"/>
    <property type="evidence" value="ECO:0007669"/>
    <property type="project" value="InterPro"/>
</dbReference>
<reference evidence="7 8" key="1">
    <citation type="submission" date="2018-05" db="EMBL/GenBank/DDBJ databases">
        <title>Chitinophaga sp. K3CV102501T nov., isolated from isolated from a monsoon evergreen broad-leaved forest soil.</title>
        <authorList>
            <person name="Lv Y."/>
        </authorList>
    </citation>
    <scope>NUCLEOTIDE SEQUENCE [LARGE SCALE GENOMIC DNA]</scope>
    <source>
        <strain evidence="7 8">GDMCC 1.1325</strain>
    </source>
</reference>
<keyword evidence="8" id="KW-1185">Reference proteome</keyword>
<keyword evidence="2" id="KW-0805">Transcription regulation</keyword>
<evidence type="ECO:0000313" key="7">
    <source>
        <dbReference type="EMBL" id="RBL93093.1"/>
    </source>
</evidence>
<evidence type="ECO:0000259" key="5">
    <source>
        <dbReference type="Pfam" id="PF04542"/>
    </source>
</evidence>
<dbReference type="AlphaFoldDB" id="A0A365Y3C5"/>
<organism evidence="7 8">
    <name type="scientific">Chitinophaga flava</name>
    <dbReference type="NCBI Taxonomy" id="2259036"/>
    <lineage>
        <taxon>Bacteria</taxon>
        <taxon>Pseudomonadati</taxon>
        <taxon>Bacteroidota</taxon>
        <taxon>Chitinophagia</taxon>
        <taxon>Chitinophagales</taxon>
        <taxon>Chitinophagaceae</taxon>
        <taxon>Chitinophaga</taxon>
    </lineage>
</organism>
<evidence type="ECO:0008006" key="9">
    <source>
        <dbReference type="Google" id="ProtNLM"/>
    </source>
</evidence>
<evidence type="ECO:0000256" key="1">
    <source>
        <dbReference type="ARBA" id="ARBA00010641"/>
    </source>
</evidence>
<dbReference type="InterPro" id="IPR013325">
    <property type="entry name" value="RNA_pol_sigma_r2"/>
</dbReference>
<name>A0A365Y3C5_9BACT</name>
<dbReference type="SUPFAM" id="SSF88946">
    <property type="entry name" value="Sigma2 domain of RNA polymerase sigma factors"/>
    <property type="match status" value="1"/>
</dbReference>
<dbReference type="OrthoDB" id="659855at2"/>
<evidence type="ECO:0000259" key="6">
    <source>
        <dbReference type="Pfam" id="PF08281"/>
    </source>
</evidence>
<keyword evidence="4" id="KW-0804">Transcription</keyword>
<proteinExistence type="inferred from homology"/>
<dbReference type="InterPro" id="IPR007627">
    <property type="entry name" value="RNA_pol_sigma70_r2"/>
</dbReference>
<dbReference type="InterPro" id="IPR036388">
    <property type="entry name" value="WH-like_DNA-bd_sf"/>
</dbReference>
<protein>
    <recommendedName>
        <fullName evidence="9">RNA polymerase sigma-70 factor</fullName>
    </recommendedName>
</protein>
<dbReference type="Gene3D" id="1.10.10.10">
    <property type="entry name" value="Winged helix-like DNA-binding domain superfamily/Winged helix DNA-binding domain"/>
    <property type="match status" value="1"/>
</dbReference>
<evidence type="ECO:0000313" key="8">
    <source>
        <dbReference type="Proteomes" id="UP000253410"/>
    </source>
</evidence>
<dbReference type="InterPro" id="IPR013249">
    <property type="entry name" value="RNA_pol_sigma70_r4_t2"/>
</dbReference>